<proteinExistence type="predicted"/>
<dbReference type="GO" id="GO:0016798">
    <property type="term" value="F:hydrolase activity, acting on glycosyl bonds"/>
    <property type="evidence" value="ECO:0007669"/>
    <property type="project" value="UniProtKB-KW"/>
</dbReference>
<dbReference type="STRING" id="1943.AQJ64_15930"/>
<dbReference type="CDD" id="cd11354">
    <property type="entry name" value="AmyAc_bac_CMD_like"/>
    <property type="match status" value="1"/>
</dbReference>
<evidence type="ECO:0000256" key="2">
    <source>
        <dbReference type="ARBA" id="ARBA00023295"/>
    </source>
</evidence>
<keyword evidence="1" id="KW-0378">Hydrolase</keyword>
<feature type="domain" description="Glycosyl hydrolase family 13 catalytic" evidence="3">
    <location>
        <begin position="11"/>
        <end position="351"/>
    </location>
</feature>
<dbReference type="PANTHER" id="PTHR10357">
    <property type="entry name" value="ALPHA-AMYLASE FAMILY MEMBER"/>
    <property type="match status" value="1"/>
</dbReference>
<dbReference type="InterPro" id="IPR006047">
    <property type="entry name" value="GH13_cat_dom"/>
</dbReference>
<dbReference type="InterPro" id="IPR017853">
    <property type="entry name" value="GH"/>
</dbReference>
<reference evidence="4 5" key="1">
    <citation type="submission" date="2015-10" db="EMBL/GenBank/DDBJ databases">
        <title>Draft genome sequence of Streptomyces griseoruber DSM 40281, type strain for the species Streptomyces griseoruber.</title>
        <authorList>
            <person name="Ruckert C."/>
            <person name="Winkler A."/>
            <person name="Kalinowski J."/>
            <person name="Kampfer P."/>
            <person name="Glaeser S."/>
        </authorList>
    </citation>
    <scope>NUCLEOTIDE SEQUENCE [LARGE SCALE GENOMIC DNA]</scope>
    <source>
        <strain evidence="4 5">DSM 40281</strain>
    </source>
</reference>
<protein>
    <submittedName>
        <fullName evidence="4">Alpha-amylase</fullName>
    </submittedName>
</protein>
<dbReference type="Proteomes" id="UP000052982">
    <property type="component" value="Unassembled WGS sequence"/>
</dbReference>
<accession>A0A101T1Y7</accession>
<organism evidence="4 5">
    <name type="scientific">Streptomyces griseoruber</name>
    <dbReference type="NCBI Taxonomy" id="1943"/>
    <lineage>
        <taxon>Bacteria</taxon>
        <taxon>Bacillati</taxon>
        <taxon>Actinomycetota</taxon>
        <taxon>Actinomycetes</taxon>
        <taxon>Kitasatosporales</taxon>
        <taxon>Streptomycetaceae</taxon>
        <taxon>Streptomyces</taxon>
    </lineage>
</organism>
<comment type="caution">
    <text evidence="4">The sequence shown here is derived from an EMBL/GenBank/DDBJ whole genome shotgun (WGS) entry which is preliminary data.</text>
</comment>
<evidence type="ECO:0000259" key="3">
    <source>
        <dbReference type="SMART" id="SM00642"/>
    </source>
</evidence>
<keyword evidence="5" id="KW-1185">Reference proteome</keyword>
<gene>
    <name evidence="4" type="ORF">AQJ64_15930</name>
</gene>
<dbReference type="EMBL" id="LMWW01000018">
    <property type="protein sequence ID" value="KUN84246.1"/>
    <property type="molecule type" value="Genomic_DNA"/>
</dbReference>
<dbReference type="Gene3D" id="3.20.20.80">
    <property type="entry name" value="Glycosidases"/>
    <property type="match status" value="1"/>
</dbReference>
<sequence length="438" mass="47527">MSWSDHAIWWHVYPLGFLGAEHAALSARSAPVHRLPALTGWLDHLVSLGCNGLALGPVFAAETHGYDTVDHFRIDPRLGTEDDLAELVERAGERGVRVLLDGVFHHVGRSFGPFADVAAHGARSPYADWFVPESDDYRVFEGHRHLVALNHAAPAVADHVASVMEHWLDRGIAGWRLDAAYAVPRPFWRAVTDRVRRRHPGAWFSGEVIHGDYTAYVTEGGLDTVTQYELWKAVWSSLNDTNPHELAWALKRHNAFLDVFAPQTFVGNHDVTRIASRLREPRHLAHALTLLFTLGGVPSVYAGDERAMRAVKEDRVGGDDAIRPAFPADPAGLGEEGLDVQRLHQALIGLRRRHPWLVRAHTRVHTLGNAALSYTAVDPAGGSAVAVALNFGTAPVTAGVPAAPWAHAAGDTVIEPGSGKAVLPPLGWSVAVSAVAPD</sequence>
<evidence type="ECO:0000313" key="5">
    <source>
        <dbReference type="Proteomes" id="UP000052982"/>
    </source>
</evidence>
<dbReference type="SUPFAM" id="SSF51445">
    <property type="entry name" value="(Trans)glycosidases"/>
    <property type="match status" value="1"/>
</dbReference>
<name>A0A101T1Y7_9ACTN</name>
<dbReference type="SMART" id="SM00642">
    <property type="entry name" value="Aamy"/>
    <property type="match status" value="1"/>
</dbReference>
<dbReference type="Pfam" id="PF00128">
    <property type="entry name" value="Alpha-amylase"/>
    <property type="match status" value="1"/>
</dbReference>
<evidence type="ECO:0000313" key="4">
    <source>
        <dbReference type="EMBL" id="KUN84246.1"/>
    </source>
</evidence>
<dbReference type="RefSeq" id="WP_055638818.1">
    <property type="nucleotide sequence ID" value="NZ_JBIRRP010000016.1"/>
</dbReference>
<evidence type="ECO:0000256" key="1">
    <source>
        <dbReference type="ARBA" id="ARBA00022801"/>
    </source>
</evidence>
<dbReference type="GO" id="GO:0005975">
    <property type="term" value="P:carbohydrate metabolic process"/>
    <property type="evidence" value="ECO:0007669"/>
    <property type="project" value="InterPro"/>
</dbReference>
<dbReference type="AlphaFoldDB" id="A0A101T1Y7"/>
<dbReference type="PANTHER" id="PTHR10357:SF210">
    <property type="entry name" value="MALTODEXTRIN GLUCOSIDASE"/>
    <property type="match status" value="1"/>
</dbReference>
<keyword evidence="2" id="KW-0326">Glycosidase</keyword>
<dbReference type="OrthoDB" id="9802433at2"/>